<evidence type="ECO:0008006" key="3">
    <source>
        <dbReference type="Google" id="ProtNLM"/>
    </source>
</evidence>
<dbReference type="PROSITE" id="PS50889">
    <property type="entry name" value="S4"/>
    <property type="match status" value="1"/>
</dbReference>
<reference evidence="1" key="1">
    <citation type="submission" date="2020-03" db="EMBL/GenBank/DDBJ databases">
        <title>The deep terrestrial virosphere.</title>
        <authorList>
            <person name="Holmfeldt K."/>
            <person name="Nilsson E."/>
            <person name="Simone D."/>
            <person name="Lopez-Fernandez M."/>
            <person name="Wu X."/>
            <person name="de Brujin I."/>
            <person name="Lundin D."/>
            <person name="Andersson A."/>
            <person name="Bertilsson S."/>
            <person name="Dopson M."/>
        </authorList>
    </citation>
    <scope>NUCLEOTIDE SEQUENCE</scope>
    <source>
        <strain evidence="2">MM415A02955</strain>
        <strain evidence="1">MM415B01546</strain>
    </source>
</reference>
<sequence>MVHRDNFVVVIKCDGNILREKNGYVYLPFGSQYSILLKNLDSRKAVVSIHIDGKKVTGDRRIIVNPNDSVELEGFKEESEVRNKFKFIKKTKEIIEHRGDRIDDGIIRVEINFEEKVHEVVTTYWWPEYTYRISDNRLSYTSAGIGNYVENADVLYCNSGDIINNSISCSNENKLLPEPNQDEGITVKGSDTNQKFVPGYVRKLEEESHVIIIRLKGINEIKEEVIEPITTKLRLDCPICNRRSKSNSSFCYNCGTRLV</sequence>
<dbReference type="EMBL" id="MT141294">
    <property type="protein sequence ID" value="QJA57843.1"/>
    <property type="molecule type" value="Genomic_DNA"/>
</dbReference>
<proteinExistence type="predicted"/>
<protein>
    <recommendedName>
        <fullName evidence="3">Zinc-ribbon domain-containing protein</fullName>
    </recommendedName>
</protein>
<organism evidence="1">
    <name type="scientific">viral metagenome</name>
    <dbReference type="NCBI Taxonomy" id="1070528"/>
    <lineage>
        <taxon>unclassified sequences</taxon>
        <taxon>metagenomes</taxon>
        <taxon>organismal metagenomes</taxon>
    </lineage>
</organism>
<name>A0A6M3IKB2_9ZZZZ</name>
<dbReference type="AlphaFoldDB" id="A0A6M3IKB2"/>
<gene>
    <name evidence="2" type="ORF">MM415A02955_0003</name>
    <name evidence="1" type="ORF">MM415B01546_0012</name>
</gene>
<dbReference type="EMBL" id="MT141917">
    <property type="protein sequence ID" value="QJA72009.1"/>
    <property type="molecule type" value="Genomic_DNA"/>
</dbReference>
<evidence type="ECO:0000313" key="2">
    <source>
        <dbReference type="EMBL" id="QJA72009.1"/>
    </source>
</evidence>
<accession>A0A6M3IKB2</accession>
<evidence type="ECO:0000313" key="1">
    <source>
        <dbReference type="EMBL" id="QJA57843.1"/>
    </source>
</evidence>